<feature type="region of interest" description="Disordered" evidence="1">
    <location>
        <begin position="1"/>
        <end position="57"/>
    </location>
</feature>
<dbReference type="AlphaFoldDB" id="A0AAV9ZBA1"/>
<dbReference type="EMBL" id="JAWWNJ010000169">
    <property type="protein sequence ID" value="KAK6977429.1"/>
    <property type="molecule type" value="Genomic_DNA"/>
</dbReference>
<reference evidence="2 3" key="1">
    <citation type="journal article" date="2024" name="J Genomics">
        <title>Draft genome sequencing and assembly of Favolaschia claudopus CIRM-BRFM 2984 isolated from oak limbs.</title>
        <authorList>
            <person name="Navarro D."/>
            <person name="Drula E."/>
            <person name="Chaduli D."/>
            <person name="Cazenave R."/>
            <person name="Ahrendt S."/>
            <person name="Wang J."/>
            <person name="Lipzen A."/>
            <person name="Daum C."/>
            <person name="Barry K."/>
            <person name="Grigoriev I.V."/>
            <person name="Favel A."/>
            <person name="Rosso M.N."/>
            <person name="Martin F."/>
        </authorList>
    </citation>
    <scope>NUCLEOTIDE SEQUENCE [LARGE SCALE GENOMIC DNA]</scope>
    <source>
        <strain evidence="2 3">CIRM-BRFM 2984</strain>
    </source>
</reference>
<name>A0AAV9ZBA1_9AGAR</name>
<organism evidence="2 3">
    <name type="scientific">Favolaschia claudopus</name>
    <dbReference type="NCBI Taxonomy" id="2862362"/>
    <lineage>
        <taxon>Eukaryota</taxon>
        <taxon>Fungi</taxon>
        <taxon>Dikarya</taxon>
        <taxon>Basidiomycota</taxon>
        <taxon>Agaricomycotina</taxon>
        <taxon>Agaricomycetes</taxon>
        <taxon>Agaricomycetidae</taxon>
        <taxon>Agaricales</taxon>
        <taxon>Marasmiineae</taxon>
        <taxon>Mycenaceae</taxon>
        <taxon>Favolaschia</taxon>
    </lineage>
</organism>
<evidence type="ECO:0000313" key="2">
    <source>
        <dbReference type="EMBL" id="KAK6977429.1"/>
    </source>
</evidence>
<accession>A0AAV9ZBA1</accession>
<proteinExistence type="predicted"/>
<comment type="caution">
    <text evidence="2">The sequence shown here is derived from an EMBL/GenBank/DDBJ whole genome shotgun (WGS) entry which is preliminary data.</text>
</comment>
<evidence type="ECO:0000313" key="3">
    <source>
        <dbReference type="Proteomes" id="UP001362999"/>
    </source>
</evidence>
<keyword evidence="3" id="KW-1185">Reference proteome</keyword>
<dbReference type="Proteomes" id="UP001362999">
    <property type="component" value="Unassembled WGS sequence"/>
</dbReference>
<sequence>MPPRKASPAPSTASATTTRRTARSTAGTHPARGKAKGGKRGRGTTKGGPGRNSTSNSAELLETHPLAKYWAPFDNDDARALVQFFEDPAHASPDEEQLEAVERLIPVFLEYRQNFDAIPESVEVFLITISDVFKGIAKTVPGQTALIPAYRALRPSQERIDELGTDRDHLDLLPNEFKIPRIVAAPEYEVTDDELVAPPSKKAKTKEKEKETQPVEDLFTPSPEPEPAPEPEQEPAPSSPAPAPITTRAQLLEHYRSLPPDGTAVPPAALIQIPTALVQSVTAGPWFSPEIFPCATCASRTQACVRAPGSEVCNFCADRHHVCSYKCSPAQLRTLFEHLLPYWNVSPHRLAQQLSTLLTDTHELMIQGALYARALNRFHCGHRDGAYLFKLMDEGLGNDTFDSLFERESDAQAIRGLYNTVFQSSDVVDAELIMLDNNPTSAAIPQVDAAGKTTGHVYQPWISNRFTPGPAMRDFIHTPPAPPSTDGRLIASSSKAPASTHPISILNLESEAPSLKYTQGSAYSPSSTLLCVLSPD</sequence>
<evidence type="ECO:0000256" key="1">
    <source>
        <dbReference type="SAM" id="MobiDB-lite"/>
    </source>
</evidence>
<feature type="compositionally biased region" description="Basic residues" evidence="1">
    <location>
        <begin position="31"/>
        <end position="43"/>
    </location>
</feature>
<feature type="region of interest" description="Disordered" evidence="1">
    <location>
        <begin position="192"/>
        <end position="244"/>
    </location>
</feature>
<feature type="compositionally biased region" description="Low complexity" evidence="1">
    <location>
        <begin position="1"/>
        <end position="26"/>
    </location>
</feature>
<gene>
    <name evidence="2" type="ORF">R3P38DRAFT_3237363</name>
</gene>
<protein>
    <submittedName>
        <fullName evidence="2">Uncharacterized protein</fullName>
    </submittedName>
</protein>